<dbReference type="PANTHER" id="PTHR30461">
    <property type="entry name" value="DNA-INVERTASE FROM LAMBDOID PROPHAGE"/>
    <property type="match status" value="1"/>
</dbReference>
<dbReference type="InterPro" id="IPR025827">
    <property type="entry name" value="Zn_ribbon_recom_dom"/>
</dbReference>
<protein>
    <submittedName>
        <fullName evidence="3">Recombinase family protein</fullName>
    </submittedName>
</protein>
<evidence type="ECO:0000259" key="1">
    <source>
        <dbReference type="PROSITE" id="PS51736"/>
    </source>
</evidence>
<evidence type="ECO:0000313" key="4">
    <source>
        <dbReference type="Proteomes" id="UP000284152"/>
    </source>
</evidence>
<accession>A0A415H832</accession>
<evidence type="ECO:0000259" key="2">
    <source>
        <dbReference type="PROSITE" id="PS51737"/>
    </source>
</evidence>
<dbReference type="InterPro" id="IPR011109">
    <property type="entry name" value="DNA_bind_recombinase_dom"/>
</dbReference>
<dbReference type="EMBL" id="QRNS01000007">
    <property type="protein sequence ID" value="RHK64357.1"/>
    <property type="molecule type" value="Genomic_DNA"/>
</dbReference>
<dbReference type="InterPro" id="IPR038109">
    <property type="entry name" value="DNA_bind_recomb_sf"/>
</dbReference>
<dbReference type="Pfam" id="PF13408">
    <property type="entry name" value="Zn_ribbon_recom"/>
    <property type="match status" value="1"/>
</dbReference>
<dbReference type="InterPro" id="IPR050639">
    <property type="entry name" value="SSR_resolvase"/>
</dbReference>
<dbReference type="Gene3D" id="3.90.1750.20">
    <property type="entry name" value="Putative Large Serine Recombinase, Chain B, Domain 2"/>
    <property type="match status" value="1"/>
</dbReference>
<dbReference type="SUPFAM" id="SSF53041">
    <property type="entry name" value="Resolvase-like"/>
    <property type="match status" value="1"/>
</dbReference>
<dbReference type="PROSITE" id="PS51736">
    <property type="entry name" value="RECOMBINASES_3"/>
    <property type="match status" value="1"/>
</dbReference>
<evidence type="ECO:0000313" key="3">
    <source>
        <dbReference type="EMBL" id="RHK64357.1"/>
    </source>
</evidence>
<comment type="caution">
    <text evidence="3">The sequence shown here is derived from an EMBL/GenBank/DDBJ whole genome shotgun (WGS) entry which is preliminary data.</text>
</comment>
<dbReference type="InterPro" id="IPR006119">
    <property type="entry name" value="Resolv_N"/>
</dbReference>
<dbReference type="CDD" id="cd00338">
    <property type="entry name" value="Ser_Recombinase"/>
    <property type="match status" value="1"/>
</dbReference>
<dbReference type="PANTHER" id="PTHR30461:SF23">
    <property type="entry name" value="DNA RECOMBINASE-RELATED"/>
    <property type="match status" value="1"/>
</dbReference>
<dbReference type="Pfam" id="PF00239">
    <property type="entry name" value="Resolvase"/>
    <property type="match status" value="1"/>
</dbReference>
<dbReference type="Gene3D" id="3.40.50.1390">
    <property type="entry name" value="Resolvase, N-terminal catalytic domain"/>
    <property type="match status" value="1"/>
</dbReference>
<feature type="domain" description="Recombinase" evidence="2">
    <location>
        <begin position="184"/>
        <end position="309"/>
    </location>
</feature>
<sequence length="462" mass="53337">MARNITVIPAKSRNELQGKSRTEKKLKVAAYCRVSTDQEDQLHSFEAQVEYYTRYISDHPNYEMAGIYADEGITGTNTKKREQFRRMISDCESGKIDMVITKSISRFARNTQDCLQYSRMLKNLGIGILFEKEHINTLDSSGELLFTILSSLAQDESRNISENCKWGIRSKFKKGEMHVNTHKFLGYDKVDGKLVINEREAKIVRRIYREFLWGHSPQEIAKGLEDEGIEGCMGAKKWYPSTVINILKNEKHMGDALLQKSYTADFLTKKQVKNHGEVTQVYVKGSHIGIIDKETWNAVQLEFARREEFVKEHGLKGYGYGRECNPFTSRIFCGECGSPYTRHTWRSRGIMQWQCKNHMTDGKVTCVNGFVSQSDLELGFVKAYNMLLKHKEILIPRWKDTIENGNALERLRAKQFLDLSEQPELECYVPELAQMVIQMVIIKGIKKYEFTFMDGSRETVCV</sequence>
<gene>
    <name evidence="3" type="ORF">DW054_06075</name>
</gene>
<dbReference type="GO" id="GO:0003677">
    <property type="term" value="F:DNA binding"/>
    <property type="evidence" value="ECO:0007669"/>
    <property type="project" value="InterPro"/>
</dbReference>
<name>A0A415H832_9FIRM</name>
<dbReference type="AlphaFoldDB" id="A0A415H832"/>
<organism evidence="3 4">
    <name type="scientific">Dorea formicigenerans</name>
    <dbReference type="NCBI Taxonomy" id="39486"/>
    <lineage>
        <taxon>Bacteria</taxon>
        <taxon>Bacillati</taxon>
        <taxon>Bacillota</taxon>
        <taxon>Clostridia</taxon>
        <taxon>Lachnospirales</taxon>
        <taxon>Lachnospiraceae</taxon>
        <taxon>Dorea</taxon>
    </lineage>
</organism>
<dbReference type="PROSITE" id="PS51737">
    <property type="entry name" value="RECOMBINASE_DNA_BIND"/>
    <property type="match status" value="1"/>
</dbReference>
<proteinExistence type="predicted"/>
<dbReference type="GO" id="GO:0000150">
    <property type="term" value="F:DNA strand exchange activity"/>
    <property type="evidence" value="ECO:0007669"/>
    <property type="project" value="InterPro"/>
</dbReference>
<dbReference type="Pfam" id="PF07508">
    <property type="entry name" value="Recombinase"/>
    <property type="match status" value="1"/>
</dbReference>
<reference evidence="3 4" key="1">
    <citation type="submission" date="2018-08" db="EMBL/GenBank/DDBJ databases">
        <title>A genome reference for cultivated species of the human gut microbiota.</title>
        <authorList>
            <person name="Zou Y."/>
            <person name="Xue W."/>
            <person name="Luo G."/>
        </authorList>
    </citation>
    <scope>NUCLEOTIDE SEQUENCE [LARGE SCALE GENOMIC DNA]</scope>
    <source>
        <strain evidence="3 4">AF42-21</strain>
    </source>
</reference>
<dbReference type="InterPro" id="IPR036162">
    <property type="entry name" value="Resolvase-like_N_sf"/>
</dbReference>
<dbReference type="SMART" id="SM00857">
    <property type="entry name" value="Resolvase"/>
    <property type="match status" value="1"/>
</dbReference>
<dbReference type="Proteomes" id="UP000284152">
    <property type="component" value="Unassembled WGS sequence"/>
</dbReference>
<feature type="domain" description="Resolvase/invertase-type recombinase catalytic" evidence="1">
    <location>
        <begin position="27"/>
        <end position="175"/>
    </location>
</feature>